<dbReference type="Pfam" id="PF00578">
    <property type="entry name" value="AhpC-TSA"/>
    <property type="match status" value="1"/>
</dbReference>
<dbReference type="Gene3D" id="3.40.30.10">
    <property type="entry name" value="Glutaredoxin"/>
    <property type="match status" value="1"/>
</dbReference>
<dbReference type="InterPro" id="IPR000866">
    <property type="entry name" value="AhpC/TSA"/>
</dbReference>
<keyword evidence="2" id="KW-0413">Isomerase</keyword>
<evidence type="ECO:0000259" key="1">
    <source>
        <dbReference type="PROSITE" id="PS51352"/>
    </source>
</evidence>
<organism evidence="2 3">
    <name type="scientific">Sphingobacterium lactis</name>
    <dbReference type="NCBI Taxonomy" id="797291"/>
    <lineage>
        <taxon>Bacteria</taxon>
        <taxon>Pseudomonadati</taxon>
        <taxon>Bacteroidota</taxon>
        <taxon>Sphingobacteriia</taxon>
        <taxon>Sphingobacteriales</taxon>
        <taxon>Sphingobacteriaceae</taxon>
        <taxon>Sphingobacterium</taxon>
    </lineage>
</organism>
<dbReference type="PANTHER" id="PTHR42852">
    <property type="entry name" value="THIOL:DISULFIDE INTERCHANGE PROTEIN DSBE"/>
    <property type="match status" value="1"/>
</dbReference>
<dbReference type="GO" id="GO:0016853">
    <property type="term" value="F:isomerase activity"/>
    <property type="evidence" value="ECO:0007669"/>
    <property type="project" value="UniProtKB-KW"/>
</dbReference>
<dbReference type="RefSeq" id="WP_103907084.1">
    <property type="nucleotide sequence ID" value="NZ_CP049246.1"/>
</dbReference>
<name>A0A1H6B5A8_9SPHI</name>
<dbReference type="InterPro" id="IPR036249">
    <property type="entry name" value="Thioredoxin-like_sf"/>
</dbReference>
<dbReference type="OrthoDB" id="9815205at2"/>
<dbReference type="PANTHER" id="PTHR42852:SF17">
    <property type="entry name" value="THIOREDOXIN-LIKE PROTEIN HI_1115"/>
    <property type="match status" value="1"/>
</dbReference>
<gene>
    <name evidence="2" type="ORF">SAMN05421877_109184</name>
</gene>
<protein>
    <submittedName>
        <fullName evidence="2">Thiol-disulfide isomerase or thioredoxin</fullName>
    </submittedName>
</protein>
<evidence type="ECO:0000313" key="3">
    <source>
        <dbReference type="Proteomes" id="UP000236731"/>
    </source>
</evidence>
<reference evidence="3" key="1">
    <citation type="submission" date="2016-10" db="EMBL/GenBank/DDBJ databases">
        <authorList>
            <person name="Varghese N."/>
            <person name="Submissions S."/>
        </authorList>
    </citation>
    <scope>NUCLEOTIDE SEQUENCE [LARGE SCALE GENOMIC DNA]</scope>
    <source>
        <strain evidence="3">DSM 22361</strain>
    </source>
</reference>
<dbReference type="InterPro" id="IPR050553">
    <property type="entry name" value="Thioredoxin_ResA/DsbE_sf"/>
</dbReference>
<evidence type="ECO:0000313" key="2">
    <source>
        <dbReference type="EMBL" id="SEG56018.1"/>
    </source>
</evidence>
<dbReference type="PROSITE" id="PS51352">
    <property type="entry name" value="THIOREDOXIN_2"/>
    <property type="match status" value="1"/>
</dbReference>
<dbReference type="AlphaFoldDB" id="A0A1H6B5A8"/>
<proteinExistence type="predicted"/>
<dbReference type="Proteomes" id="UP000236731">
    <property type="component" value="Unassembled WGS sequence"/>
</dbReference>
<dbReference type="GO" id="GO:0016491">
    <property type="term" value="F:oxidoreductase activity"/>
    <property type="evidence" value="ECO:0007669"/>
    <property type="project" value="InterPro"/>
</dbReference>
<keyword evidence="3" id="KW-1185">Reference proteome</keyword>
<dbReference type="GO" id="GO:0016209">
    <property type="term" value="F:antioxidant activity"/>
    <property type="evidence" value="ECO:0007669"/>
    <property type="project" value="InterPro"/>
</dbReference>
<dbReference type="EMBL" id="FNUT01000009">
    <property type="protein sequence ID" value="SEG56018.1"/>
    <property type="molecule type" value="Genomic_DNA"/>
</dbReference>
<sequence length="378" mass="43874">MSISRYILLGFIWFLTVPNSNAQQLEEVLRPFLNFKTLSYTGNLVEKGVLDDKLYRNTIKASFDYSGKDSVQKVHKKAYAAWRDANKLITLDYSDSTYKVKERNEYTGPIDDSFLERIKRTANKYPTFLKEIPKRDSVLDGKTYYLYEFTPYDSVSNNKRFYETTKLLVDKKTFVPALYRFEFATTLMDNVTYVTYFVDQYLHNIRINDPNFKDISDMTLPANFKTYVPKKRLPMLVEGTDVPSLSFLDQEQQPLDLTNFKGKVILLNISLVACPHSVNSVKMLNDFHHTYGDQNLVIISVYPVDAAEDVQNMVAKFNIEYPYYQNTKNTQVQLKEFQTLGYPAFYVIDKNAKIKAGFEGYSDEIAKKIKAKIEQSIL</sequence>
<dbReference type="InterPro" id="IPR013766">
    <property type="entry name" value="Thioredoxin_domain"/>
</dbReference>
<dbReference type="CDD" id="cd02966">
    <property type="entry name" value="TlpA_like_family"/>
    <property type="match status" value="1"/>
</dbReference>
<accession>A0A1H6B5A8</accession>
<feature type="domain" description="Thioredoxin" evidence="1">
    <location>
        <begin position="236"/>
        <end position="374"/>
    </location>
</feature>
<dbReference type="SUPFAM" id="SSF52833">
    <property type="entry name" value="Thioredoxin-like"/>
    <property type="match status" value="1"/>
</dbReference>